<feature type="transmembrane region" description="Helical" evidence="2">
    <location>
        <begin position="16"/>
        <end position="36"/>
    </location>
</feature>
<dbReference type="NCBIfam" id="TIGR00426">
    <property type="entry name" value="competence protein ComEA helix-hairpin-helix repeat region"/>
    <property type="match status" value="1"/>
</dbReference>
<keyword evidence="2" id="KW-1133">Transmembrane helix</keyword>
<keyword evidence="5" id="KW-1185">Reference proteome</keyword>
<dbReference type="EMBL" id="BMHF01000001">
    <property type="protein sequence ID" value="GGA20214.1"/>
    <property type="molecule type" value="Genomic_DNA"/>
</dbReference>
<evidence type="ECO:0000313" key="4">
    <source>
        <dbReference type="EMBL" id="GGA20214.1"/>
    </source>
</evidence>
<dbReference type="Pfam" id="PF12836">
    <property type="entry name" value="HHH_3"/>
    <property type="match status" value="1"/>
</dbReference>
<proteinExistence type="predicted"/>
<dbReference type="InterPro" id="IPR010994">
    <property type="entry name" value="RuvA_2-like"/>
</dbReference>
<gene>
    <name evidence="4" type="ORF">GCM10010917_01050</name>
</gene>
<dbReference type="PANTHER" id="PTHR21180">
    <property type="entry name" value="ENDONUCLEASE/EXONUCLEASE/PHOSPHATASE FAMILY DOMAIN-CONTAINING PROTEIN 1"/>
    <property type="match status" value="1"/>
</dbReference>
<dbReference type="PANTHER" id="PTHR21180:SF32">
    <property type="entry name" value="ENDONUCLEASE_EXONUCLEASE_PHOSPHATASE FAMILY DOMAIN-CONTAINING PROTEIN 1"/>
    <property type="match status" value="1"/>
</dbReference>
<dbReference type="SUPFAM" id="SSF47781">
    <property type="entry name" value="RuvA domain 2-like"/>
    <property type="match status" value="1"/>
</dbReference>
<feature type="domain" description="Helix-hairpin-helix DNA-binding motif class 1" evidence="3">
    <location>
        <begin position="159"/>
        <end position="178"/>
    </location>
</feature>
<dbReference type="InterPro" id="IPR051675">
    <property type="entry name" value="Endo/Exo/Phosphatase_dom_1"/>
</dbReference>
<reference evidence="5" key="1">
    <citation type="journal article" date="2019" name="Int. J. Syst. Evol. Microbiol.">
        <title>The Global Catalogue of Microorganisms (GCM) 10K type strain sequencing project: providing services to taxonomists for standard genome sequencing and annotation.</title>
        <authorList>
            <consortium name="The Broad Institute Genomics Platform"/>
            <consortium name="The Broad Institute Genome Sequencing Center for Infectious Disease"/>
            <person name="Wu L."/>
            <person name="Ma J."/>
        </authorList>
    </citation>
    <scope>NUCLEOTIDE SEQUENCE [LARGE SCALE GENOMIC DNA]</scope>
    <source>
        <strain evidence="5">CGMCC 1.15044</strain>
    </source>
</reference>
<organism evidence="4 5">
    <name type="scientific">Paenibacillus physcomitrellae</name>
    <dbReference type="NCBI Taxonomy" id="1619311"/>
    <lineage>
        <taxon>Bacteria</taxon>
        <taxon>Bacillati</taxon>
        <taxon>Bacillota</taxon>
        <taxon>Bacilli</taxon>
        <taxon>Bacillales</taxon>
        <taxon>Paenibacillaceae</taxon>
        <taxon>Paenibacillus</taxon>
    </lineage>
</organism>
<sequence length="211" mass="20866">MNFGQDWSNAMLKERISIAVLSAVCGAGLMLLVLGIKPSSGINGWAPVNEAMAAAVEDHGQVSSGTLVSESKKPVESAASGSAAPAGQSGTSTAGASGSTASPVSTSGASSTSADSMATATAPGTSAGLSGQEPGGMPADAAAAAASSSVISINTAGTSELQEIPGIGEKKAQAIIEYRNQQGVFSSLDELKNVKGIGDKMFEKMRPYIGL</sequence>
<comment type="caution">
    <text evidence="4">The sequence shown here is derived from an EMBL/GenBank/DDBJ whole genome shotgun (WGS) entry which is preliminary data.</text>
</comment>
<keyword evidence="2" id="KW-0472">Membrane</keyword>
<evidence type="ECO:0000256" key="1">
    <source>
        <dbReference type="SAM" id="MobiDB-lite"/>
    </source>
</evidence>
<dbReference type="SMART" id="SM00278">
    <property type="entry name" value="HhH1"/>
    <property type="match status" value="2"/>
</dbReference>
<accession>A0ABQ1FMQ7</accession>
<feature type="region of interest" description="Disordered" evidence="1">
    <location>
        <begin position="63"/>
        <end position="141"/>
    </location>
</feature>
<protein>
    <recommendedName>
        <fullName evidence="3">Helix-hairpin-helix DNA-binding motif class 1 domain-containing protein</fullName>
    </recommendedName>
</protein>
<dbReference type="Proteomes" id="UP000609323">
    <property type="component" value="Unassembled WGS sequence"/>
</dbReference>
<name>A0ABQ1FMQ7_9BACL</name>
<dbReference type="InterPro" id="IPR003583">
    <property type="entry name" value="Hlx-hairpin-Hlx_DNA-bd_motif"/>
</dbReference>
<evidence type="ECO:0000313" key="5">
    <source>
        <dbReference type="Proteomes" id="UP000609323"/>
    </source>
</evidence>
<dbReference type="InterPro" id="IPR004509">
    <property type="entry name" value="Competence_ComEA_HhH"/>
</dbReference>
<evidence type="ECO:0000259" key="3">
    <source>
        <dbReference type="SMART" id="SM00278"/>
    </source>
</evidence>
<dbReference type="Gene3D" id="1.10.150.280">
    <property type="entry name" value="AF1531-like domain"/>
    <property type="match status" value="1"/>
</dbReference>
<feature type="domain" description="Helix-hairpin-helix DNA-binding motif class 1" evidence="3">
    <location>
        <begin position="189"/>
        <end position="208"/>
    </location>
</feature>
<feature type="compositionally biased region" description="Low complexity" evidence="1">
    <location>
        <begin position="77"/>
        <end position="123"/>
    </location>
</feature>
<keyword evidence="2" id="KW-0812">Transmembrane</keyword>
<evidence type="ECO:0000256" key="2">
    <source>
        <dbReference type="SAM" id="Phobius"/>
    </source>
</evidence>